<name>A0ABQ2DY98_9BACI</name>
<dbReference type="Proteomes" id="UP000634435">
    <property type="component" value="Unassembled WGS sequence"/>
</dbReference>
<reference evidence="3" key="1">
    <citation type="journal article" date="2019" name="Int. J. Syst. Evol. Microbiol.">
        <title>The Global Catalogue of Microorganisms (GCM) 10K type strain sequencing project: providing services to taxonomists for standard genome sequencing and annotation.</title>
        <authorList>
            <consortium name="The Broad Institute Genomics Platform"/>
            <consortium name="The Broad Institute Genome Sequencing Center for Infectious Disease"/>
            <person name="Wu L."/>
            <person name="Ma J."/>
        </authorList>
    </citation>
    <scope>NUCLEOTIDE SEQUENCE [LARGE SCALE GENOMIC DNA]</scope>
    <source>
        <strain evidence="3">JCM 30071</strain>
    </source>
</reference>
<organism evidence="2 3">
    <name type="scientific">Virgibacillus kapii</name>
    <dbReference type="NCBI Taxonomy" id="1638645"/>
    <lineage>
        <taxon>Bacteria</taxon>
        <taxon>Bacillati</taxon>
        <taxon>Bacillota</taxon>
        <taxon>Bacilli</taxon>
        <taxon>Bacillales</taxon>
        <taxon>Bacillaceae</taxon>
        <taxon>Virgibacillus</taxon>
    </lineage>
</organism>
<gene>
    <name evidence="2" type="ORF">GCM10007111_44180</name>
</gene>
<dbReference type="EMBL" id="BMPN01000020">
    <property type="protein sequence ID" value="GGJ77811.1"/>
    <property type="molecule type" value="Genomic_DNA"/>
</dbReference>
<keyword evidence="3" id="KW-1185">Reference proteome</keyword>
<evidence type="ECO:0008006" key="4">
    <source>
        <dbReference type="Google" id="ProtNLM"/>
    </source>
</evidence>
<accession>A0ABQ2DY98</accession>
<proteinExistence type="predicted"/>
<feature type="region of interest" description="Disordered" evidence="1">
    <location>
        <begin position="52"/>
        <end position="71"/>
    </location>
</feature>
<protein>
    <recommendedName>
        <fullName evidence="4">RNAase</fullName>
    </recommendedName>
</protein>
<evidence type="ECO:0000313" key="3">
    <source>
        <dbReference type="Proteomes" id="UP000634435"/>
    </source>
</evidence>
<comment type="caution">
    <text evidence="2">The sequence shown here is derived from an EMBL/GenBank/DDBJ whole genome shotgun (WGS) entry which is preliminary data.</text>
</comment>
<sequence>MGYHPGCTNLLTQDRNPVRRQCQAGSLTGAVASQRVTEAPKGSLRMVGNHSQSVKAEGSLTARPTSRAGTKVGLSDPVVPHGRAIAQRIKATPGITGLSPPRVHIDGEVWHLDVGSSHPGAVVGPKGWAVRPLKRYASWVQNVVRQFGPYPSWALEV</sequence>
<evidence type="ECO:0000313" key="2">
    <source>
        <dbReference type="EMBL" id="GGJ77811.1"/>
    </source>
</evidence>
<evidence type="ECO:0000256" key="1">
    <source>
        <dbReference type="SAM" id="MobiDB-lite"/>
    </source>
</evidence>